<dbReference type="OrthoDB" id="9256129at2"/>
<name>G7ZD84_AZOL4</name>
<evidence type="ECO:0000313" key="2">
    <source>
        <dbReference type="EMBL" id="CBS89363.1"/>
    </source>
</evidence>
<protein>
    <recommendedName>
        <fullName evidence="1">Trypsin-co-occurring domain-containing protein</fullName>
    </recommendedName>
</protein>
<accession>G7ZD84</accession>
<dbReference type="AlphaFoldDB" id="G7ZD84"/>
<geneLocation type="plasmid" evidence="2 3">
    <name>AZO_p2</name>
</geneLocation>
<reference evidence="3" key="1">
    <citation type="journal article" date="2011" name="PLoS Genet.">
        <title>Azospirillum genomes reveal transition of bacteria from aquatic to terrestrial environments.</title>
        <authorList>
            <person name="Wisniewski-Dye F."/>
            <person name="Borziak K."/>
            <person name="Khalsa-Moyers G."/>
            <person name="Alexandre G."/>
            <person name="Sukharnikov L.O."/>
            <person name="Wuichet K."/>
            <person name="Hurst G.B."/>
            <person name="McDonald W.H."/>
            <person name="Robertson J.S."/>
            <person name="Barbe V."/>
            <person name="Calteau A."/>
            <person name="Rouy Z."/>
            <person name="Mangenot S."/>
            <person name="Prigent-Combaret C."/>
            <person name="Normand P."/>
            <person name="Boyer M."/>
            <person name="Siguier P."/>
            <person name="Dessaux Y."/>
            <person name="Elmerich C."/>
            <person name="Condemine G."/>
            <person name="Krishnen G."/>
            <person name="Kennedy I."/>
            <person name="Paterson A.H."/>
            <person name="Gonzalez V."/>
            <person name="Mavingui P."/>
            <person name="Zhulin I.B."/>
        </authorList>
    </citation>
    <scope>NUCLEOTIDE SEQUENCE [LARGE SCALE GENOMIC DNA]</scope>
    <source>
        <strain evidence="3">4B</strain>
    </source>
</reference>
<dbReference type="KEGG" id="ali:AZOLI_p20194"/>
<proteinExistence type="predicted"/>
<evidence type="ECO:0000313" key="3">
    <source>
        <dbReference type="Proteomes" id="UP000005667"/>
    </source>
</evidence>
<organism evidence="2 3">
    <name type="scientific">Azospirillum lipoferum (strain 4B)</name>
    <dbReference type="NCBI Taxonomy" id="862719"/>
    <lineage>
        <taxon>Bacteria</taxon>
        <taxon>Pseudomonadati</taxon>
        <taxon>Pseudomonadota</taxon>
        <taxon>Alphaproteobacteria</taxon>
        <taxon>Rhodospirillales</taxon>
        <taxon>Azospirillaceae</taxon>
        <taxon>Azospirillum</taxon>
    </lineage>
</organism>
<dbReference type="Proteomes" id="UP000005667">
    <property type="component" value="Plasmid AZO_p2"/>
</dbReference>
<dbReference type="HOGENOM" id="CLU_147444_1_0_5"/>
<dbReference type="RefSeq" id="WP_014188780.1">
    <property type="nucleotide sequence ID" value="NC_016586.1"/>
</dbReference>
<dbReference type="Pfam" id="PF19631">
    <property type="entry name" value="Trypco2"/>
    <property type="match status" value="1"/>
</dbReference>
<gene>
    <name evidence="2" type="ordered locus">AZOLI_p20194</name>
</gene>
<keyword evidence="2" id="KW-0614">Plasmid</keyword>
<feature type="domain" description="Trypsin-co-occurring" evidence="1">
    <location>
        <begin position="6"/>
        <end position="87"/>
    </location>
</feature>
<evidence type="ECO:0000259" key="1">
    <source>
        <dbReference type="Pfam" id="PF19631"/>
    </source>
</evidence>
<dbReference type="InterPro" id="IPR045608">
    <property type="entry name" value="Trypco2"/>
</dbReference>
<sequence length="112" mass="11932">MSDALIPLADAIRALRTELMEAVKEGEEKDLRFELGPVELEFNAIVSREGSGGGKIGFKLFGQGAEVNLGGKVSDQQVQRLKLVLTPRSPGGTVETGKLLVGTTIKRPRAGD</sequence>
<dbReference type="EMBL" id="FQ311870">
    <property type="protein sequence ID" value="CBS89363.1"/>
    <property type="molecule type" value="Genomic_DNA"/>
</dbReference>
<keyword evidence="3" id="KW-1185">Reference proteome</keyword>